<dbReference type="PROSITE" id="PS51419">
    <property type="entry name" value="RAB"/>
    <property type="match status" value="1"/>
</dbReference>
<evidence type="ECO:0000313" key="5">
    <source>
        <dbReference type="EMBL" id="CAG9865017.1"/>
    </source>
</evidence>
<comment type="similarity">
    <text evidence="1">Belongs to the small GTPase superfamily. Ras family.</text>
</comment>
<organism evidence="5 6">
    <name type="scientific">Phyllotreta striolata</name>
    <name type="common">Striped flea beetle</name>
    <name type="synonym">Crioceris striolata</name>
    <dbReference type="NCBI Taxonomy" id="444603"/>
    <lineage>
        <taxon>Eukaryota</taxon>
        <taxon>Metazoa</taxon>
        <taxon>Ecdysozoa</taxon>
        <taxon>Arthropoda</taxon>
        <taxon>Hexapoda</taxon>
        <taxon>Insecta</taxon>
        <taxon>Pterygota</taxon>
        <taxon>Neoptera</taxon>
        <taxon>Endopterygota</taxon>
        <taxon>Coleoptera</taxon>
        <taxon>Polyphaga</taxon>
        <taxon>Cucujiformia</taxon>
        <taxon>Chrysomeloidea</taxon>
        <taxon>Chrysomelidae</taxon>
        <taxon>Galerucinae</taxon>
        <taxon>Alticini</taxon>
        <taxon>Phyllotreta</taxon>
    </lineage>
</organism>
<dbReference type="SUPFAM" id="SSF52540">
    <property type="entry name" value="P-loop containing nucleoside triphosphate hydrolases"/>
    <property type="match status" value="1"/>
</dbReference>
<comment type="catalytic activity">
    <reaction evidence="4">
        <text>GTP + H2O = GDP + phosphate + H(+)</text>
        <dbReference type="Rhea" id="RHEA:19669"/>
        <dbReference type="ChEBI" id="CHEBI:15377"/>
        <dbReference type="ChEBI" id="CHEBI:15378"/>
        <dbReference type="ChEBI" id="CHEBI:37565"/>
        <dbReference type="ChEBI" id="CHEBI:43474"/>
        <dbReference type="ChEBI" id="CHEBI:58189"/>
        <dbReference type="EC" id="3.6.5.2"/>
    </reaction>
</comment>
<dbReference type="GO" id="GO:0003925">
    <property type="term" value="F:G protein activity"/>
    <property type="evidence" value="ECO:0007669"/>
    <property type="project" value="UniProtKB-EC"/>
</dbReference>
<dbReference type="PANTHER" id="PTHR45704">
    <property type="entry name" value="RAS-LIKE FAMILY MEMBER 11"/>
    <property type="match status" value="1"/>
</dbReference>
<protein>
    <recommendedName>
        <fullName evidence="2">small monomeric GTPase</fullName>
        <ecNumber evidence="2">3.6.5.2</ecNumber>
    </recommendedName>
</protein>
<dbReference type="EC" id="3.6.5.2" evidence="2"/>
<feature type="non-terminal residue" evidence="5">
    <location>
        <position position="1"/>
    </location>
</feature>
<dbReference type="InterPro" id="IPR005225">
    <property type="entry name" value="Small_GTP-bd"/>
</dbReference>
<evidence type="ECO:0000313" key="6">
    <source>
        <dbReference type="Proteomes" id="UP001153712"/>
    </source>
</evidence>
<dbReference type="PRINTS" id="PR00449">
    <property type="entry name" value="RASTRNSFRMNG"/>
</dbReference>
<evidence type="ECO:0000256" key="4">
    <source>
        <dbReference type="ARBA" id="ARBA00048098"/>
    </source>
</evidence>
<keyword evidence="6" id="KW-1185">Reference proteome</keyword>
<dbReference type="Proteomes" id="UP001153712">
    <property type="component" value="Chromosome 9"/>
</dbReference>
<name>A0A9N9U0M0_PHYSR</name>
<dbReference type="SMART" id="SM00175">
    <property type="entry name" value="RAB"/>
    <property type="match status" value="1"/>
</dbReference>
<dbReference type="AlphaFoldDB" id="A0A9N9U0M0"/>
<dbReference type="InterPro" id="IPR051065">
    <property type="entry name" value="Ras-related_GTPase"/>
</dbReference>
<dbReference type="InterPro" id="IPR001806">
    <property type="entry name" value="Small_GTPase"/>
</dbReference>
<dbReference type="Gene3D" id="3.40.50.300">
    <property type="entry name" value="P-loop containing nucleotide triphosphate hydrolases"/>
    <property type="match status" value="1"/>
</dbReference>
<accession>A0A9N9U0M0</accession>
<dbReference type="InterPro" id="IPR027417">
    <property type="entry name" value="P-loop_NTPase"/>
</dbReference>
<gene>
    <name evidence="5" type="ORF">PHYEVI_LOCUS11263</name>
</gene>
<evidence type="ECO:0000256" key="2">
    <source>
        <dbReference type="ARBA" id="ARBA00011984"/>
    </source>
</evidence>
<dbReference type="GO" id="GO:0005525">
    <property type="term" value="F:GTP binding"/>
    <property type="evidence" value="ECO:0007669"/>
    <property type="project" value="InterPro"/>
</dbReference>
<dbReference type="OrthoDB" id="18798at2759"/>
<dbReference type="EMBL" id="OU900102">
    <property type="protein sequence ID" value="CAG9865017.1"/>
    <property type="molecule type" value="Genomic_DNA"/>
</dbReference>
<dbReference type="NCBIfam" id="TIGR00231">
    <property type="entry name" value="small_GTP"/>
    <property type="match status" value="1"/>
</dbReference>
<proteinExistence type="inferred from homology"/>
<evidence type="ECO:0000256" key="3">
    <source>
        <dbReference type="ARBA" id="ARBA00022801"/>
    </source>
</evidence>
<dbReference type="SMART" id="SM00173">
    <property type="entry name" value="RAS"/>
    <property type="match status" value="1"/>
</dbReference>
<reference evidence="5" key="1">
    <citation type="submission" date="2022-01" db="EMBL/GenBank/DDBJ databases">
        <authorList>
            <person name="King R."/>
        </authorList>
    </citation>
    <scope>NUCLEOTIDE SEQUENCE</scope>
</reference>
<dbReference type="Pfam" id="PF00071">
    <property type="entry name" value="Ras"/>
    <property type="match status" value="1"/>
</dbReference>
<sequence>LSTPCAPYRPVPSYRWFFFALSAPIINTTPKRLFELFSKDTNTVLKLLKIIFCAVPVGVITQFLEKMKTEDKNNMPKVRIAVIGKSNVGKSALTVRYLTRRFIGEYRSNTDLLYRQTLTLNNSALEVEIVDVCSCDLKTFPEEAIHWADACMVVYDITCQNSFKQAGDMLQRALNLRSNMPTVLLGNKADLEHLRQVEELDGRTLAVQNNCQFFEVSVAENSSAIYTAFDSVLNDCRSIQSSHKTRKFSVSKMIGTLIGTGNNKAPNANQGGTVVVCHKSDLYKSRVLRRRQNFTATASL</sequence>
<evidence type="ECO:0000256" key="1">
    <source>
        <dbReference type="ARBA" id="ARBA00008344"/>
    </source>
</evidence>
<keyword evidence="3" id="KW-0378">Hydrolase</keyword>
<dbReference type="PROSITE" id="PS51421">
    <property type="entry name" value="RAS"/>
    <property type="match status" value="1"/>
</dbReference>